<dbReference type="EMBL" id="UINC01004157">
    <property type="protein sequence ID" value="SVA12234.1"/>
    <property type="molecule type" value="Genomic_DNA"/>
</dbReference>
<dbReference type="Gene3D" id="3.30.1540.10">
    <property type="entry name" value="formyl-coa transferase, domain 3"/>
    <property type="match status" value="1"/>
</dbReference>
<dbReference type="InterPro" id="IPR044855">
    <property type="entry name" value="CoA-Trfase_III_dom3_sf"/>
</dbReference>
<dbReference type="PANTHER" id="PTHR48207:SF3">
    <property type="entry name" value="SUCCINATE--HYDROXYMETHYLGLUTARATE COA-TRANSFERASE"/>
    <property type="match status" value="1"/>
</dbReference>
<evidence type="ECO:0000256" key="1">
    <source>
        <dbReference type="ARBA" id="ARBA00022679"/>
    </source>
</evidence>
<keyword evidence="1" id="KW-0808">Transferase</keyword>
<dbReference type="InterPro" id="IPR003673">
    <property type="entry name" value="CoA-Trfase_fam_III"/>
</dbReference>
<dbReference type="GO" id="GO:0008410">
    <property type="term" value="F:CoA-transferase activity"/>
    <property type="evidence" value="ECO:0007669"/>
    <property type="project" value="TreeGrafter"/>
</dbReference>
<gene>
    <name evidence="2" type="ORF">METZ01_LOCUS65088</name>
</gene>
<accession>A0A381T933</accession>
<reference evidence="2" key="1">
    <citation type="submission" date="2018-05" db="EMBL/GenBank/DDBJ databases">
        <authorList>
            <person name="Lanie J.A."/>
            <person name="Ng W.-L."/>
            <person name="Kazmierczak K.M."/>
            <person name="Andrzejewski T.M."/>
            <person name="Davidsen T.M."/>
            <person name="Wayne K.J."/>
            <person name="Tettelin H."/>
            <person name="Glass J.I."/>
            <person name="Rusch D."/>
            <person name="Podicherti R."/>
            <person name="Tsui H.-C.T."/>
            <person name="Winkler M.E."/>
        </authorList>
    </citation>
    <scope>NUCLEOTIDE SEQUENCE</scope>
</reference>
<evidence type="ECO:0000313" key="2">
    <source>
        <dbReference type="EMBL" id="SVA12234.1"/>
    </source>
</evidence>
<name>A0A381T933_9ZZZZ</name>
<organism evidence="2">
    <name type="scientific">marine metagenome</name>
    <dbReference type="NCBI Taxonomy" id="408172"/>
    <lineage>
        <taxon>unclassified sequences</taxon>
        <taxon>metagenomes</taxon>
        <taxon>ecological metagenomes</taxon>
    </lineage>
</organism>
<proteinExistence type="predicted"/>
<dbReference type="InterPro" id="IPR023606">
    <property type="entry name" value="CoA-Trfase_III_dom_1_sf"/>
</dbReference>
<dbReference type="PANTHER" id="PTHR48207">
    <property type="entry name" value="SUCCINATE--HYDROXYMETHYLGLUTARATE COA-TRANSFERASE"/>
    <property type="match status" value="1"/>
</dbReference>
<evidence type="ECO:0008006" key="3">
    <source>
        <dbReference type="Google" id="ProtNLM"/>
    </source>
</evidence>
<protein>
    <recommendedName>
        <fullName evidence="3">CoA transferase</fullName>
    </recommendedName>
</protein>
<feature type="non-terminal residue" evidence="2">
    <location>
        <position position="1"/>
    </location>
</feature>
<sequence>VLDLTRVWAGPLATRIYGDYGASVLKISDPRVPLVSPNGLNSKLNRNKKNIGLRLDKTDGRNIFLELTAISDVIIENFRPRVMRNLNITYETLARINPHIIMCSMPGFGLEGPYSEYPAFGTTAEALAGIPGLIGYDSSLPISTGIAYGDPISGLNAMGILLTALRHRNITGTGQFIDIALAASPACNLGEFFAANSSNGYEPTINGNKSEHYSPHGAYKTRGEDQWISISITNEESWKTLTEIIDNPILGSEDYRVFENRKKDEKMIDTHISDWFASKDSKEVMFQLQNRGIAAGVVSNNRQLLSDTHLNKREFFADMDEPLFGVKRYDGQSIRGNFTSMSGWKTTEDVGESSKEILMELLGYTSDDCEALEKEGTVLFR</sequence>
<dbReference type="Gene3D" id="3.40.50.10540">
    <property type="entry name" value="Crotonobetainyl-coa:carnitine coa-transferase, domain 1"/>
    <property type="match status" value="1"/>
</dbReference>
<dbReference type="AlphaFoldDB" id="A0A381T933"/>
<dbReference type="SUPFAM" id="SSF89796">
    <property type="entry name" value="CoA-transferase family III (CaiB/BaiF)"/>
    <property type="match status" value="1"/>
</dbReference>
<dbReference type="Pfam" id="PF02515">
    <property type="entry name" value="CoA_transf_3"/>
    <property type="match status" value="1"/>
</dbReference>
<dbReference type="InterPro" id="IPR050483">
    <property type="entry name" value="CoA-transferase_III_domain"/>
</dbReference>